<gene>
    <name evidence="1" type="ORF">AVEN_86491_1</name>
</gene>
<sequence>MTPGLPLLSPSFLTTPEGGCLTHIRFNMLESHKRGRFSVESGFEPGIFRLRIRDLTTSGANLWHAYPWGNANDQLGVRELKVGNGRHLKT</sequence>
<comment type="caution">
    <text evidence="1">The sequence shown here is derived from an EMBL/GenBank/DDBJ whole genome shotgun (WGS) entry which is preliminary data.</text>
</comment>
<accession>A0A4Y2UMS4</accession>
<name>A0A4Y2UMS4_ARAVE</name>
<dbReference type="Proteomes" id="UP000499080">
    <property type="component" value="Unassembled WGS sequence"/>
</dbReference>
<reference evidence="1 2" key="1">
    <citation type="journal article" date="2019" name="Sci. Rep.">
        <title>Orb-weaving spider Araneus ventricosus genome elucidates the spidroin gene catalogue.</title>
        <authorList>
            <person name="Kono N."/>
            <person name="Nakamura H."/>
            <person name="Ohtoshi R."/>
            <person name="Moran D.A.P."/>
            <person name="Shinohara A."/>
            <person name="Yoshida Y."/>
            <person name="Fujiwara M."/>
            <person name="Mori M."/>
            <person name="Tomita M."/>
            <person name="Arakawa K."/>
        </authorList>
    </citation>
    <scope>NUCLEOTIDE SEQUENCE [LARGE SCALE GENOMIC DNA]</scope>
</reference>
<dbReference type="EMBL" id="BGPR01038332">
    <property type="protein sequence ID" value="GBO14168.1"/>
    <property type="molecule type" value="Genomic_DNA"/>
</dbReference>
<keyword evidence="2" id="KW-1185">Reference proteome</keyword>
<evidence type="ECO:0000313" key="1">
    <source>
        <dbReference type="EMBL" id="GBO14168.1"/>
    </source>
</evidence>
<protein>
    <submittedName>
        <fullName evidence="1">Uncharacterized protein</fullName>
    </submittedName>
</protein>
<proteinExistence type="predicted"/>
<organism evidence="1 2">
    <name type="scientific">Araneus ventricosus</name>
    <name type="common">Orbweaver spider</name>
    <name type="synonym">Epeira ventricosa</name>
    <dbReference type="NCBI Taxonomy" id="182803"/>
    <lineage>
        <taxon>Eukaryota</taxon>
        <taxon>Metazoa</taxon>
        <taxon>Ecdysozoa</taxon>
        <taxon>Arthropoda</taxon>
        <taxon>Chelicerata</taxon>
        <taxon>Arachnida</taxon>
        <taxon>Araneae</taxon>
        <taxon>Araneomorphae</taxon>
        <taxon>Entelegynae</taxon>
        <taxon>Araneoidea</taxon>
        <taxon>Araneidae</taxon>
        <taxon>Araneus</taxon>
    </lineage>
</organism>
<dbReference type="AlphaFoldDB" id="A0A4Y2UMS4"/>
<evidence type="ECO:0000313" key="2">
    <source>
        <dbReference type="Proteomes" id="UP000499080"/>
    </source>
</evidence>